<proteinExistence type="predicted"/>
<gene>
    <name evidence="1" type="ORF">NQ176_g5777</name>
</gene>
<name>A0ACC1N6T8_9HYPO</name>
<reference evidence="1" key="1">
    <citation type="submission" date="2022-08" db="EMBL/GenBank/DDBJ databases">
        <title>Genome Sequence of Lecanicillium fungicola.</title>
        <authorList>
            <person name="Buettner E."/>
        </authorList>
    </citation>
    <scope>NUCLEOTIDE SEQUENCE</scope>
    <source>
        <strain evidence="1">Babe33</strain>
    </source>
</reference>
<dbReference type="Proteomes" id="UP001143910">
    <property type="component" value="Unassembled WGS sequence"/>
</dbReference>
<sequence length="104" mass="11913">MPSSNDRRRGVWSHWVPLVVTVTIASAGLVAWALSQRKDDDHAAVQEHEQHLDYENADYGDNPAYVTTRPPRAVSARRRCLWRTCRPQRLKLGCQGVWRLATHP</sequence>
<protein>
    <submittedName>
        <fullName evidence="1">Uncharacterized protein</fullName>
    </submittedName>
</protein>
<evidence type="ECO:0000313" key="1">
    <source>
        <dbReference type="EMBL" id="KAJ2974970.1"/>
    </source>
</evidence>
<comment type="caution">
    <text evidence="1">The sequence shown here is derived from an EMBL/GenBank/DDBJ whole genome shotgun (WGS) entry which is preliminary data.</text>
</comment>
<evidence type="ECO:0000313" key="2">
    <source>
        <dbReference type="Proteomes" id="UP001143910"/>
    </source>
</evidence>
<organism evidence="1 2">
    <name type="scientific">Zarea fungicola</name>
    <dbReference type="NCBI Taxonomy" id="93591"/>
    <lineage>
        <taxon>Eukaryota</taxon>
        <taxon>Fungi</taxon>
        <taxon>Dikarya</taxon>
        <taxon>Ascomycota</taxon>
        <taxon>Pezizomycotina</taxon>
        <taxon>Sordariomycetes</taxon>
        <taxon>Hypocreomycetidae</taxon>
        <taxon>Hypocreales</taxon>
        <taxon>Cordycipitaceae</taxon>
        <taxon>Zarea</taxon>
    </lineage>
</organism>
<dbReference type="EMBL" id="JANJQO010000765">
    <property type="protein sequence ID" value="KAJ2974970.1"/>
    <property type="molecule type" value="Genomic_DNA"/>
</dbReference>
<keyword evidence="2" id="KW-1185">Reference proteome</keyword>
<accession>A0ACC1N6T8</accession>